<organism evidence="3 4">
    <name type="scientific">Collimonas pratensis</name>
    <dbReference type="NCBI Taxonomy" id="279113"/>
    <lineage>
        <taxon>Bacteria</taxon>
        <taxon>Pseudomonadati</taxon>
        <taxon>Pseudomonadota</taxon>
        <taxon>Betaproteobacteria</taxon>
        <taxon>Burkholderiales</taxon>
        <taxon>Oxalobacteraceae</taxon>
        <taxon>Collimonas</taxon>
    </lineage>
</organism>
<dbReference type="Proteomes" id="UP000074914">
    <property type="component" value="Chromosome"/>
</dbReference>
<dbReference type="CDD" id="cd03443">
    <property type="entry name" value="PaaI_thioesterase"/>
    <property type="match status" value="1"/>
</dbReference>
<dbReference type="PANTHER" id="PTHR42856:SF1">
    <property type="entry name" value="ACYL-COENZYME A THIOESTERASE PAAI"/>
    <property type="match status" value="1"/>
</dbReference>
<dbReference type="InterPro" id="IPR029069">
    <property type="entry name" value="HotDog_dom_sf"/>
</dbReference>
<dbReference type="Gene3D" id="3.10.129.10">
    <property type="entry name" value="Hotdog Thioesterase"/>
    <property type="match status" value="1"/>
</dbReference>
<keyword evidence="4" id="KW-1185">Reference proteome</keyword>
<evidence type="ECO:0000256" key="1">
    <source>
        <dbReference type="ARBA" id="ARBA00022801"/>
    </source>
</evidence>
<name>A0ABM5Z811_9BURK</name>
<feature type="domain" description="Thioesterase" evidence="2">
    <location>
        <begin position="55"/>
        <end position="130"/>
    </location>
</feature>
<dbReference type="EMBL" id="CP013236">
    <property type="protein sequence ID" value="AMP15228.1"/>
    <property type="molecule type" value="Genomic_DNA"/>
</dbReference>
<dbReference type="RefSeq" id="WP_231879916.1">
    <property type="nucleotide sequence ID" value="NZ_CP013236.1"/>
</dbReference>
<accession>A0ABM5Z811</accession>
<evidence type="ECO:0000313" key="4">
    <source>
        <dbReference type="Proteomes" id="UP000074914"/>
    </source>
</evidence>
<dbReference type="Pfam" id="PF03061">
    <property type="entry name" value="4HBT"/>
    <property type="match status" value="1"/>
</dbReference>
<dbReference type="PANTHER" id="PTHR42856">
    <property type="entry name" value="ACYL-COENZYME A THIOESTERASE PAAI"/>
    <property type="match status" value="1"/>
</dbReference>
<reference evidence="3 4" key="1">
    <citation type="submission" date="2015-11" db="EMBL/GenBank/DDBJ databases">
        <title>Exploring the genomic traits of fungus-feeding bacterial genus Collimonas.</title>
        <authorList>
            <person name="Song C."/>
            <person name="Schmidt R."/>
            <person name="de Jager V."/>
            <person name="Krzyzanowska D."/>
            <person name="Jongedijk E."/>
            <person name="Cankar K."/>
            <person name="Beekwilder J."/>
            <person name="van Veen A."/>
            <person name="de Boer W."/>
            <person name="van Veen J.A."/>
            <person name="Garbeva P."/>
        </authorList>
    </citation>
    <scope>NUCLEOTIDE SEQUENCE [LARGE SCALE GENOMIC DNA]</scope>
    <source>
        <strain evidence="3 4">Ter291</strain>
    </source>
</reference>
<sequence length="152" mass="16632">MHGLPELSGRMFPSHVFPIDNPFLSYLGVEFVEMGEGAAELALTLQPHHMNSWQVTHGGVSMTMLDVVMALAGRSLLPQSEAAVTVEMKTSFLQPAGRSGARLVAKGRAFHQSTTMCFCEAELWHGDHLVAKAMGTFKYLRHNRAALKIKPG</sequence>
<dbReference type="InterPro" id="IPR003736">
    <property type="entry name" value="PAAI_dom"/>
</dbReference>
<keyword evidence="1" id="KW-0378">Hydrolase</keyword>
<evidence type="ECO:0000259" key="2">
    <source>
        <dbReference type="Pfam" id="PF03061"/>
    </source>
</evidence>
<proteinExistence type="predicted"/>
<dbReference type="NCBIfam" id="TIGR00369">
    <property type="entry name" value="unchar_dom_1"/>
    <property type="match status" value="1"/>
</dbReference>
<dbReference type="InterPro" id="IPR052723">
    <property type="entry name" value="Acyl-CoA_thioesterase_PaaI"/>
</dbReference>
<gene>
    <name evidence="3" type="ORF">CPter291_2983</name>
</gene>
<evidence type="ECO:0000313" key="3">
    <source>
        <dbReference type="EMBL" id="AMP15228.1"/>
    </source>
</evidence>
<protein>
    <recommendedName>
        <fullName evidence="2">Thioesterase domain-containing protein</fullName>
    </recommendedName>
</protein>
<dbReference type="InterPro" id="IPR006683">
    <property type="entry name" value="Thioestr_dom"/>
</dbReference>
<dbReference type="SUPFAM" id="SSF54637">
    <property type="entry name" value="Thioesterase/thiol ester dehydrase-isomerase"/>
    <property type="match status" value="1"/>
</dbReference>